<sequence>MPKSLPLVGIACDVIANGLHQFHGAGEKYINAVAHGANSMPVLLPAFGEGTDITDLNSLFTVGDIVGHIDGLFLTGSPSNIQPHHFNGPAHERGTLEDPQRDSLTLQLINECVRQGVPILAVCRGFQELNVALGGTLHAKIHEVEGYHDHREDKTKDREGQYGPVHSVSFVEGGRLQTLTGENSWQVNSLHSQGINQLAESLVIEAVADDGLVEAVSLASGHNGQDTWVMGIQWHPEWQFESNKTSTAVFQEFGRQIRSAMGVRNR</sequence>
<dbReference type="PROSITE" id="PS51273">
    <property type="entry name" value="GATASE_TYPE_1"/>
    <property type="match status" value="1"/>
</dbReference>
<accession>A0A0R2U8L4</accession>
<evidence type="ECO:0000256" key="3">
    <source>
        <dbReference type="ARBA" id="ARBA00055068"/>
    </source>
</evidence>
<evidence type="ECO:0000256" key="1">
    <source>
        <dbReference type="ARBA" id="ARBA00011083"/>
    </source>
</evidence>
<dbReference type="GO" id="GO:0033969">
    <property type="term" value="F:gamma-glutamyl-gamma-aminobutyrate hydrolase activity"/>
    <property type="evidence" value="ECO:0007669"/>
    <property type="project" value="UniProtKB-EC"/>
</dbReference>
<comment type="catalytic activity">
    <reaction evidence="2">
        <text>4-(gamma-L-glutamylamino)butanoate + H2O = 4-aminobutanoate + L-glutamate</text>
        <dbReference type="Rhea" id="RHEA:19737"/>
        <dbReference type="ChEBI" id="CHEBI:15377"/>
        <dbReference type="ChEBI" id="CHEBI:29985"/>
        <dbReference type="ChEBI" id="CHEBI:58800"/>
        <dbReference type="ChEBI" id="CHEBI:59888"/>
        <dbReference type="EC" id="3.5.1.94"/>
    </reaction>
</comment>
<evidence type="ECO:0000313" key="6">
    <source>
        <dbReference type="EMBL" id="KRO93408.1"/>
    </source>
</evidence>
<dbReference type="EC" id="3.5.1.94" evidence="5"/>
<dbReference type="Pfam" id="PF07722">
    <property type="entry name" value="Peptidase_C26"/>
    <property type="match status" value="1"/>
</dbReference>
<dbReference type="EMBL" id="LICA01000260">
    <property type="protein sequence ID" value="KRO93408.1"/>
    <property type="molecule type" value="Genomic_DNA"/>
</dbReference>
<gene>
    <name evidence="6" type="ORF">ABS24_04420</name>
</gene>
<evidence type="ECO:0000313" key="7">
    <source>
        <dbReference type="Proteomes" id="UP000051213"/>
    </source>
</evidence>
<proteinExistence type="inferred from homology"/>
<comment type="caution">
    <text evidence="6">The sequence shown here is derived from an EMBL/GenBank/DDBJ whole genome shotgun (WGS) entry which is preliminary data.</text>
</comment>
<dbReference type="GO" id="GO:0006598">
    <property type="term" value="P:polyamine catabolic process"/>
    <property type="evidence" value="ECO:0007669"/>
    <property type="project" value="TreeGrafter"/>
</dbReference>
<comment type="pathway">
    <text evidence="4">Amine and polyamine degradation; putrescine degradation; 4-aminobutanoate from putrescine: step 4/4.</text>
</comment>
<dbReference type="PANTHER" id="PTHR43235:SF1">
    <property type="entry name" value="GLUTAMINE AMIDOTRANSFERASE PB2B2.05-RELATED"/>
    <property type="match status" value="1"/>
</dbReference>
<dbReference type="SUPFAM" id="SSF52317">
    <property type="entry name" value="Class I glutamine amidotransferase-like"/>
    <property type="match status" value="1"/>
</dbReference>
<dbReference type="PANTHER" id="PTHR43235">
    <property type="entry name" value="GLUTAMINE AMIDOTRANSFERASE PB2B2.05-RELATED"/>
    <property type="match status" value="1"/>
</dbReference>
<organism evidence="6 7">
    <name type="scientific">SAR92 bacterium BACL26 MAG-121220-bin70</name>
    <dbReference type="NCBI Taxonomy" id="1655626"/>
    <lineage>
        <taxon>Bacteria</taxon>
        <taxon>Pseudomonadati</taxon>
        <taxon>Pseudomonadota</taxon>
        <taxon>Gammaproteobacteria</taxon>
        <taxon>Cellvibrionales</taxon>
        <taxon>Porticoccaceae</taxon>
        <taxon>SAR92 clade</taxon>
    </lineage>
</organism>
<dbReference type="InterPro" id="IPR011697">
    <property type="entry name" value="Peptidase_C26"/>
</dbReference>
<evidence type="ECO:0000256" key="4">
    <source>
        <dbReference type="ARBA" id="ARBA00060634"/>
    </source>
</evidence>
<dbReference type="GO" id="GO:0005829">
    <property type="term" value="C:cytosol"/>
    <property type="evidence" value="ECO:0007669"/>
    <property type="project" value="TreeGrafter"/>
</dbReference>
<evidence type="ECO:0000256" key="5">
    <source>
        <dbReference type="ARBA" id="ARBA00066788"/>
    </source>
</evidence>
<dbReference type="CDD" id="cd01745">
    <property type="entry name" value="GATase1_2"/>
    <property type="match status" value="1"/>
</dbReference>
<dbReference type="Gene3D" id="3.40.50.880">
    <property type="match status" value="1"/>
</dbReference>
<comment type="similarity">
    <text evidence="1">Belongs to the peptidase C26 family.</text>
</comment>
<evidence type="ECO:0000256" key="2">
    <source>
        <dbReference type="ARBA" id="ARBA00052718"/>
    </source>
</evidence>
<dbReference type="AlphaFoldDB" id="A0A0R2U8L4"/>
<dbReference type="InterPro" id="IPR044668">
    <property type="entry name" value="PuuD-like"/>
</dbReference>
<dbReference type="FunFam" id="3.40.50.880:FF:000030">
    <property type="entry name" value="Gamma-glutamyl-gamma-aminobutyrate hydrolase PuuD"/>
    <property type="match status" value="1"/>
</dbReference>
<dbReference type="InterPro" id="IPR029062">
    <property type="entry name" value="Class_I_gatase-like"/>
</dbReference>
<comment type="function">
    <text evidence="3">Involved in the breakdown of putrescine via hydrolysis of the gamma-glutamyl linkage of gamma-glutamyl-gamma-aminobutyrate.</text>
</comment>
<name>A0A0R2U8L4_9GAMM</name>
<protein>
    <recommendedName>
        <fullName evidence="5">gamma-glutamyl-gamma-aminobutyrate hydrolase</fullName>
        <ecNumber evidence="5">3.5.1.94</ecNumber>
    </recommendedName>
</protein>
<reference evidence="6 7" key="1">
    <citation type="submission" date="2015-10" db="EMBL/GenBank/DDBJ databases">
        <title>Metagenome-Assembled Genomes uncover a global brackish microbiome.</title>
        <authorList>
            <person name="Hugerth L.W."/>
            <person name="Larsson J."/>
            <person name="Alneberg J."/>
            <person name="Lindh M.V."/>
            <person name="Legrand C."/>
            <person name="Pinhassi J."/>
            <person name="Andersson A.F."/>
        </authorList>
    </citation>
    <scope>NUCLEOTIDE SEQUENCE [LARGE SCALE GENOMIC DNA]</scope>
    <source>
        <strain evidence="6">BACL26 MAG-121220-bin70</strain>
    </source>
</reference>
<dbReference type="Proteomes" id="UP000051213">
    <property type="component" value="Unassembled WGS sequence"/>
</dbReference>